<evidence type="ECO:0000313" key="1">
    <source>
        <dbReference type="EMBL" id="TDQ25453.1"/>
    </source>
</evidence>
<accession>A0A4R6TBV2</accession>
<name>A0A4R6TBV2_9FLAO</name>
<protein>
    <submittedName>
        <fullName evidence="1">Uncharacterized protein</fullName>
    </submittedName>
</protein>
<sequence length="61" mass="6791">MKIKFSQKDREALAKSMTSFENEKLVDALDVVGAGQTDDTAWSRSSWSRSSAELEPVILTK</sequence>
<dbReference type="Proteomes" id="UP000295390">
    <property type="component" value="Unassembled WGS sequence"/>
</dbReference>
<reference evidence="1 2" key="1">
    <citation type="submission" date="2019-03" db="EMBL/GenBank/DDBJ databases">
        <title>Genomic Encyclopedia of Type Strains, Phase III (KMG-III): the genomes of soil and plant-associated and newly described type strains.</title>
        <authorList>
            <person name="Whitman W."/>
        </authorList>
    </citation>
    <scope>NUCLEOTIDE SEQUENCE [LARGE SCALE GENOMIC DNA]</scope>
    <source>
        <strain evidence="1 2">CECT 8283</strain>
    </source>
</reference>
<proteinExistence type="predicted"/>
<dbReference type="AlphaFoldDB" id="A0A4R6TBV2"/>
<evidence type="ECO:0000313" key="2">
    <source>
        <dbReference type="Proteomes" id="UP000295390"/>
    </source>
</evidence>
<keyword evidence="2" id="KW-1185">Reference proteome</keyword>
<dbReference type="RefSeq" id="WP_133536053.1">
    <property type="nucleotide sequence ID" value="NZ_SNYH01000004.1"/>
</dbReference>
<gene>
    <name evidence="1" type="ORF">DFQ07_1875</name>
</gene>
<dbReference type="EMBL" id="SNYH01000004">
    <property type="protein sequence ID" value="TDQ25453.1"/>
    <property type="molecule type" value="Genomic_DNA"/>
</dbReference>
<comment type="caution">
    <text evidence="1">The sequence shown here is derived from an EMBL/GenBank/DDBJ whole genome shotgun (WGS) entry which is preliminary data.</text>
</comment>
<organism evidence="1 2">
    <name type="scientific">Tenacibaculum caenipelagi</name>
    <dbReference type="NCBI Taxonomy" id="1325435"/>
    <lineage>
        <taxon>Bacteria</taxon>
        <taxon>Pseudomonadati</taxon>
        <taxon>Bacteroidota</taxon>
        <taxon>Flavobacteriia</taxon>
        <taxon>Flavobacteriales</taxon>
        <taxon>Flavobacteriaceae</taxon>
        <taxon>Tenacibaculum</taxon>
    </lineage>
</organism>
<dbReference type="OrthoDB" id="10004560at2"/>